<accession>A0A9W6YW58</accession>
<comment type="caution">
    <text evidence="1">The sequence shown here is derived from an EMBL/GenBank/DDBJ whole genome shotgun (WGS) entry which is preliminary data.</text>
</comment>
<dbReference type="AlphaFoldDB" id="A0A9W6YW58"/>
<organism evidence="1 2">
    <name type="scientific">Ambrosiozyma monospora</name>
    <name type="common">Yeast</name>
    <name type="synonym">Endomycopsis monosporus</name>
    <dbReference type="NCBI Taxonomy" id="43982"/>
    <lineage>
        <taxon>Eukaryota</taxon>
        <taxon>Fungi</taxon>
        <taxon>Dikarya</taxon>
        <taxon>Ascomycota</taxon>
        <taxon>Saccharomycotina</taxon>
        <taxon>Pichiomycetes</taxon>
        <taxon>Pichiales</taxon>
        <taxon>Pichiaceae</taxon>
        <taxon>Ambrosiozyma</taxon>
    </lineage>
</organism>
<sequence>MTQILSKADSSQCLLSNGNKIDPSILMNFIPLHHEITEKLEDFRSEGKEVDNLLKFKVKPSLAQNMPSKKEIWNSLEDYRMNNPPC</sequence>
<gene>
    <name evidence="1" type="ORF">Amon01_000233700</name>
</gene>
<evidence type="ECO:0000313" key="1">
    <source>
        <dbReference type="EMBL" id="GMG21904.1"/>
    </source>
</evidence>
<evidence type="ECO:0000313" key="2">
    <source>
        <dbReference type="Proteomes" id="UP001165063"/>
    </source>
</evidence>
<proteinExistence type="predicted"/>
<dbReference type="EMBL" id="BSXU01000837">
    <property type="protein sequence ID" value="GMG21904.1"/>
    <property type="molecule type" value="Genomic_DNA"/>
</dbReference>
<keyword evidence="2" id="KW-1185">Reference proteome</keyword>
<protein>
    <submittedName>
        <fullName evidence="1">Unnamed protein product</fullName>
    </submittedName>
</protein>
<dbReference type="Proteomes" id="UP001165063">
    <property type="component" value="Unassembled WGS sequence"/>
</dbReference>
<name>A0A9W6YW58_AMBMO</name>
<reference evidence="1" key="1">
    <citation type="submission" date="2023-04" db="EMBL/GenBank/DDBJ databases">
        <title>Ambrosiozyma monospora NBRC 1965.</title>
        <authorList>
            <person name="Ichikawa N."/>
            <person name="Sato H."/>
            <person name="Tonouchi N."/>
        </authorList>
    </citation>
    <scope>NUCLEOTIDE SEQUENCE</scope>
    <source>
        <strain evidence="1">NBRC 1965</strain>
    </source>
</reference>